<feature type="region of interest" description="Disordered" evidence="10">
    <location>
        <begin position="280"/>
        <end position="374"/>
    </location>
</feature>
<feature type="compositionally biased region" description="Polar residues" evidence="10">
    <location>
        <begin position="252"/>
        <end position="262"/>
    </location>
</feature>
<dbReference type="PANTHER" id="PTHR23058">
    <property type="entry name" value="PEROXISOMAL MEMBRANE PROTEIN PEX14"/>
    <property type="match status" value="1"/>
</dbReference>
<accession>A0A0L0DMX3</accession>
<keyword evidence="6" id="KW-0576">Peroxisome</keyword>
<dbReference type="Gene3D" id="1.10.10.10">
    <property type="entry name" value="Winged helix-like DNA-binding domain superfamily/Winged helix DNA-binding domain"/>
    <property type="match status" value="1"/>
</dbReference>
<evidence type="ECO:0000313" key="12">
    <source>
        <dbReference type="EMBL" id="KNC53657.1"/>
    </source>
</evidence>
<evidence type="ECO:0000256" key="9">
    <source>
        <dbReference type="ARBA" id="ARBA00046271"/>
    </source>
</evidence>
<reference evidence="12 13" key="1">
    <citation type="submission" date="2010-05" db="EMBL/GenBank/DDBJ databases">
        <title>The Genome Sequence of Thecamonas trahens ATCC 50062.</title>
        <authorList>
            <consortium name="The Broad Institute Genome Sequencing Platform"/>
            <person name="Russ C."/>
            <person name="Cuomo C."/>
            <person name="Shea T."/>
            <person name="Young S.K."/>
            <person name="Zeng Q."/>
            <person name="Koehrsen M."/>
            <person name="Haas B."/>
            <person name="Borodovsky M."/>
            <person name="Guigo R."/>
            <person name="Alvarado L."/>
            <person name="Berlin A."/>
            <person name="Bochicchio J."/>
            <person name="Borenstein D."/>
            <person name="Chapman S."/>
            <person name="Chen Z."/>
            <person name="Freedman E."/>
            <person name="Gellesch M."/>
            <person name="Goldberg J."/>
            <person name="Griggs A."/>
            <person name="Gujja S."/>
            <person name="Heilman E."/>
            <person name="Heiman D."/>
            <person name="Hepburn T."/>
            <person name="Howarth C."/>
            <person name="Jen D."/>
            <person name="Larson L."/>
            <person name="Mehta T."/>
            <person name="Park D."/>
            <person name="Pearson M."/>
            <person name="Roberts A."/>
            <person name="Saif S."/>
            <person name="Shenoy N."/>
            <person name="Sisk P."/>
            <person name="Stolte C."/>
            <person name="Sykes S."/>
            <person name="Thomson T."/>
            <person name="Walk T."/>
            <person name="White J."/>
            <person name="Yandava C."/>
            <person name="Burger G."/>
            <person name="Gray M.W."/>
            <person name="Holland P.W.H."/>
            <person name="King N."/>
            <person name="Lang F.B.F."/>
            <person name="Roger A.J."/>
            <person name="Ruiz-Trillo I."/>
            <person name="Lander E."/>
            <person name="Nusbaum C."/>
        </authorList>
    </citation>
    <scope>NUCLEOTIDE SEQUENCE [LARGE SCALE GENOMIC DNA]</scope>
    <source>
        <strain evidence="12 13">ATCC 50062</strain>
    </source>
</reference>
<dbReference type="AlphaFoldDB" id="A0A0L0DMX3"/>
<dbReference type="Proteomes" id="UP000054408">
    <property type="component" value="Unassembled WGS sequence"/>
</dbReference>
<feature type="compositionally biased region" description="Low complexity" evidence="10">
    <location>
        <begin position="325"/>
        <end position="344"/>
    </location>
</feature>
<evidence type="ECO:0000313" key="13">
    <source>
        <dbReference type="Proteomes" id="UP000054408"/>
    </source>
</evidence>
<dbReference type="GO" id="GO:0016560">
    <property type="term" value="P:protein import into peroxisome matrix, docking"/>
    <property type="evidence" value="ECO:0007669"/>
    <property type="project" value="InterPro"/>
</dbReference>
<feature type="domain" description="Peroxisome membrane anchor protein Pex14p N-terminal" evidence="11">
    <location>
        <begin position="37"/>
        <end position="79"/>
    </location>
</feature>
<proteinExistence type="inferred from homology"/>
<dbReference type="InterPro" id="IPR025655">
    <property type="entry name" value="PEX14"/>
</dbReference>
<dbReference type="GO" id="GO:0005102">
    <property type="term" value="F:signaling receptor binding"/>
    <property type="evidence" value="ECO:0007669"/>
    <property type="project" value="TreeGrafter"/>
</dbReference>
<keyword evidence="13" id="KW-1185">Reference proteome</keyword>
<dbReference type="RefSeq" id="XP_013761972.1">
    <property type="nucleotide sequence ID" value="XM_013906518.1"/>
</dbReference>
<gene>
    <name evidence="12" type="ORF">AMSG_01366</name>
</gene>
<feature type="compositionally biased region" description="Low complexity" evidence="10">
    <location>
        <begin position="296"/>
        <end position="311"/>
    </location>
</feature>
<comment type="similarity">
    <text evidence="1">Belongs to the peroxin-14 family.</text>
</comment>
<evidence type="ECO:0000256" key="1">
    <source>
        <dbReference type="ARBA" id="ARBA00005443"/>
    </source>
</evidence>
<keyword evidence="5" id="KW-0472">Membrane</keyword>
<feature type="compositionally biased region" description="Low complexity" evidence="10">
    <location>
        <begin position="235"/>
        <end position="251"/>
    </location>
</feature>
<dbReference type="GO" id="GO:0005778">
    <property type="term" value="C:peroxisomal membrane"/>
    <property type="evidence" value="ECO:0007669"/>
    <property type="project" value="UniProtKB-SubCell"/>
</dbReference>
<dbReference type="InterPro" id="IPR006785">
    <property type="entry name" value="Pex14_N"/>
</dbReference>
<protein>
    <recommendedName>
        <fullName evidence="7">Peroxisomal membrane protein PEX14</fullName>
    </recommendedName>
    <alternativeName>
        <fullName evidence="8">Peroxin-14</fullName>
    </alternativeName>
</protein>
<evidence type="ECO:0000256" key="5">
    <source>
        <dbReference type="ARBA" id="ARBA00023136"/>
    </source>
</evidence>
<dbReference type="PANTHER" id="PTHR23058:SF0">
    <property type="entry name" value="PEROXISOMAL MEMBRANE PROTEIN PEX14"/>
    <property type="match status" value="1"/>
</dbReference>
<dbReference type="EMBL" id="GL349437">
    <property type="protein sequence ID" value="KNC53657.1"/>
    <property type="molecule type" value="Genomic_DNA"/>
</dbReference>
<sequence>MAEEVEAQEWKLAPRPGRTGSAGGGKDNEDDAAPSAAERMAKAVAFLTDPSVASAPESARVQFLASKGLSADEIAEALRQAAVKRPKLPTSHLPPRAGSFINSAWRQHVAPAIPWDAIRDALPNSHPAADAAEPAAELAPGSLRLRLAEPMLNDDAAQVQGGVDSVAARTAAGETTRDWARAGTPDLSAIASENASVTIGGIEASLELSREYRTLSESIAQLREEVSSLADNVKATAAAPSPSPGGPRTARQSITPSANDNSVAALKDEITSLRSLIMNRLPGTPRPITPRLASLSSTGSVAPTPAATAAVPAPPSAPSPPSWQTALARATPAPTTTSAAAKAPKPAPAPTPAPAPAPDPTPAPAPPPSAQPPVLADIMLPAPAFEPTCWYHPHPVLFQVDIIRPTAAIRFALYCNDYNTGVRHQRVAVVVDAGAGDSADADASEAKWTTARVIDALAGADDEAAAEVTSFQPTRTAGVADAWLVYHVAAPEAAVAAGKLTLRILVERMGASPNWVLSGVFWTPLGADMAPKPLIPSTSDEDVSFVPIHAIDRDAGDLGVLKYGPWASARADSEPAVGGAGLLLGPMPTLCAAPASVAGASDGAGLNLATVDGEFQVYAWKAAAELGWCANADGEVLGALPRLELPLRAFEPSAWTGTRSNVIRVEVEGRAGGEPGKCLLVTLFLVDYGQTLAGVDLLALVHPKSSGRSVPPLAQQLVDAMPLLPGAKGPDARVHIDTVLLRDGVYVSYQVPANGATLDVHLEGESGWAVSAVLLGESEAADAVEGSKFRPAASVVPSLGMGNWRVSAGALGGLILGGERHQIPPSMRASEGEQVPALRPPAAGGIP</sequence>
<evidence type="ECO:0000256" key="4">
    <source>
        <dbReference type="ARBA" id="ARBA00023010"/>
    </source>
</evidence>
<evidence type="ECO:0000256" key="3">
    <source>
        <dbReference type="ARBA" id="ARBA00022927"/>
    </source>
</evidence>
<name>A0A0L0DMX3_THETB</name>
<dbReference type="GeneID" id="25561119"/>
<comment type="subcellular location">
    <subcellularLocation>
        <location evidence="9">Peroxisome membrane</location>
    </subcellularLocation>
</comment>
<evidence type="ECO:0000256" key="2">
    <source>
        <dbReference type="ARBA" id="ARBA00022448"/>
    </source>
</evidence>
<dbReference type="GO" id="GO:1990429">
    <property type="term" value="C:peroxisomal importomer complex"/>
    <property type="evidence" value="ECO:0007669"/>
    <property type="project" value="TreeGrafter"/>
</dbReference>
<evidence type="ECO:0000256" key="10">
    <source>
        <dbReference type="SAM" id="MobiDB-lite"/>
    </source>
</evidence>
<keyword evidence="2" id="KW-0813">Transport</keyword>
<organism evidence="12 13">
    <name type="scientific">Thecamonas trahens ATCC 50062</name>
    <dbReference type="NCBI Taxonomy" id="461836"/>
    <lineage>
        <taxon>Eukaryota</taxon>
        <taxon>Apusozoa</taxon>
        <taxon>Apusomonadida</taxon>
        <taxon>Apusomonadidae</taxon>
        <taxon>Thecamonas</taxon>
    </lineage>
</organism>
<evidence type="ECO:0000256" key="6">
    <source>
        <dbReference type="ARBA" id="ARBA00023140"/>
    </source>
</evidence>
<evidence type="ECO:0000259" key="11">
    <source>
        <dbReference type="Pfam" id="PF04695"/>
    </source>
</evidence>
<feature type="compositionally biased region" description="Pro residues" evidence="10">
    <location>
        <begin position="312"/>
        <end position="321"/>
    </location>
</feature>
<evidence type="ECO:0000256" key="7">
    <source>
        <dbReference type="ARBA" id="ARBA00029502"/>
    </source>
</evidence>
<dbReference type="InterPro" id="IPR036388">
    <property type="entry name" value="WH-like_DNA-bd_sf"/>
</dbReference>
<dbReference type="STRING" id="461836.A0A0L0DMX3"/>
<dbReference type="Pfam" id="PF04695">
    <property type="entry name" value="Pex14_N"/>
    <property type="match status" value="1"/>
</dbReference>
<feature type="region of interest" description="Disordered" evidence="10">
    <location>
        <begin position="1"/>
        <end position="36"/>
    </location>
</feature>
<feature type="region of interest" description="Disordered" evidence="10">
    <location>
        <begin position="235"/>
        <end position="262"/>
    </location>
</feature>
<feature type="region of interest" description="Disordered" evidence="10">
    <location>
        <begin position="822"/>
        <end position="847"/>
    </location>
</feature>
<keyword evidence="3" id="KW-0653">Protein transport</keyword>
<keyword evidence="4" id="KW-0811">Translocation</keyword>
<evidence type="ECO:0000256" key="8">
    <source>
        <dbReference type="ARBA" id="ARBA00029691"/>
    </source>
</evidence>
<feature type="compositionally biased region" description="Pro residues" evidence="10">
    <location>
        <begin position="345"/>
        <end position="371"/>
    </location>
</feature>
<dbReference type="OrthoDB" id="5549158at2759"/>